<accession>A0A553BZ04</accession>
<evidence type="ECO:0000313" key="4">
    <source>
        <dbReference type="Proteomes" id="UP000318669"/>
    </source>
</evidence>
<organism evidence="2 4">
    <name type="scientific">Flavobacterium gawalongense</name>
    <dbReference type="NCBI Taxonomy" id="2594432"/>
    <lineage>
        <taxon>Bacteria</taxon>
        <taxon>Pseudomonadati</taxon>
        <taxon>Bacteroidota</taxon>
        <taxon>Flavobacteriia</taxon>
        <taxon>Flavobacteriales</taxon>
        <taxon>Flavobacteriaceae</taxon>
        <taxon>Flavobacterium</taxon>
    </lineage>
</organism>
<proteinExistence type="predicted"/>
<evidence type="ECO:0000313" key="1">
    <source>
        <dbReference type="EMBL" id="TRX10421.1"/>
    </source>
</evidence>
<comment type="caution">
    <text evidence="2">The sequence shown here is derived from an EMBL/GenBank/DDBJ whole genome shotgun (WGS) entry which is preliminary data.</text>
</comment>
<reference evidence="3 4" key="1">
    <citation type="submission" date="2019-07" db="EMBL/GenBank/DDBJ databases">
        <title>Novel species of Flavobacterium.</title>
        <authorList>
            <person name="Liu Q."/>
            <person name="Xin Y.-H."/>
        </authorList>
    </citation>
    <scope>NUCLEOTIDE SEQUENCE [LARGE SCALE GENOMIC DNA]</scope>
    <source>
        <strain evidence="1 3">GSP39</strain>
        <strain evidence="2 4">GSR22</strain>
    </source>
</reference>
<dbReference type="Proteomes" id="UP000318528">
    <property type="component" value="Unassembled WGS sequence"/>
</dbReference>
<evidence type="ECO:0000313" key="3">
    <source>
        <dbReference type="Proteomes" id="UP000318528"/>
    </source>
</evidence>
<dbReference type="EMBL" id="VJZL01000001">
    <property type="protein sequence ID" value="TRX13469.1"/>
    <property type="molecule type" value="Genomic_DNA"/>
</dbReference>
<dbReference type="OrthoDB" id="964294at2"/>
<evidence type="ECO:0000313" key="2">
    <source>
        <dbReference type="EMBL" id="TRX13469.1"/>
    </source>
</evidence>
<gene>
    <name evidence="2" type="ORF">FNW11_01010</name>
    <name evidence="1" type="ORF">FNW12_00495</name>
</gene>
<dbReference type="AlphaFoldDB" id="A0A553BZ04"/>
<keyword evidence="3" id="KW-1185">Reference proteome</keyword>
<dbReference type="RefSeq" id="WP_143385768.1">
    <property type="nucleotide sequence ID" value="NZ_VJZL01000001.1"/>
</dbReference>
<dbReference type="Proteomes" id="UP000318669">
    <property type="component" value="Unassembled WGS sequence"/>
</dbReference>
<sequence length="78" mass="9106">MNAIRQFVEVKNHTFTIVLPDDFDASSVEVIILPKQQNKIELSDETKIVLDSRLNDYMQNPDEVKDFDLLLDELEQKL</sequence>
<protein>
    <submittedName>
        <fullName evidence="2">Uncharacterized protein</fullName>
    </submittedName>
</protein>
<name>A0A553BZ04_9FLAO</name>
<dbReference type="EMBL" id="VJZN01000001">
    <property type="protein sequence ID" value="TRX10421.1"/>
    <property type="molecule type" value="Genomic_DNA"/>
</dbReference>